<evidence type="ECO:0000256" key="5">
    <source>
        <dbReference type="ARBA" id="ARBA00023237"/>
    </source>
</evidence>
<keyword evidence="9" id="KW-1185">Reference proteome</keyword>
<comment type="similarity">
    <text evidence="2">Belongs to the SusD family.</text>
</comment>
<feature type="domain" description="RagB/SusD" evidence="6">
    <location>
        <begin position="265"/>
        <end position="515"/>
    </location>
</feature>
<sequence>MKRIAYLTVSILALTSCSNDFLDLVPPTSLSSASFYQTADQFDQATAAAYTNLRGIAFMGIFMDEMRSDNTFYTRYAADRGTSTSAEAYTEFRDNSVTSQEPNSPGNRYGNAYQGISKVNTILTRLENAPLSAEEKDKIAGEALFLRAFYYYDLVQHFGGVPLQLKEITATEEAFLPRSTAIEVYDQVIADLNTAIPLLPVATTFPQSGRATSGAAKMLLAYAYLSKPTKEVDKATAELLDITQMNYGLMDNYADVFDPAHKNNKESIFEVQYKQGNEGQHSDFIWRFIPKATNPDFILGVNGTNARGGLVSGGWNVPTQELVDSYEAGDVRLPASIAIAEGAVDDNSVMTITAVKSPVDYVPTPGVGYQYFIKKYLHPPYQVEFNTDNNWPVFRYAGALLLLAESLVAQGRTADALPYINEVRRRANLDELNTVTAADVANEMRHELAFENHRWADLIRTGTAVETITAKGERMKALYGWLLPNTFGINEDKFIYAIPTRELQINSNLTQNPGY</sequence>
<dbReference type="InterPro" id="IPR011990">
    <property type="entry name" value="TPR-like_helical_dom_sf"/>
</dbReference>
<protein>
    <submittedName>
        <fullName evidence="8">Starch-binding associating with outer membrane</fullName>
    </submittedName>
</protein>
<dbReference type="InterPro" id="IPR012944">
    <property type="entry name" value="SusD_RagB_dom"/>
</dbReference>
<gene>
    <name evidence="8" type="ORF">SAMN05421740_107286</name>
</gene>
<organism evidence="8 9">
    <name type="scientific">Parapedobacter koreensis</name>
    <dbReference type="NCBI Taxonomy" id="332977"/>
    <lineage>
        <taxon>Bacteria</taxon>
        <taxon>Pseudomonadati</taxon>
        <taxon>Bacteroidota</taxon>
        <taxon>Sphingobacteriia</taxon>
        <taxon>Sphingobacteriales</taxon>
        <taxon>Sphingobacteriaceae</taxon>
        <taxon>Parapedobacter</taxon>
    </lineage>
</organism>
<keyword evidence="3" id="KW-0732">Signal</keyword>
<evidence type="ECO:0000256" key="1">
    <source>
        <dbReference type="ARBA" id="ARBA00004442"/>
    </source>
</evidence>
<keyword evidence="5" id="KW-0998">Cell outer membrane</keyword>
<evidence type="ECO:0000259" key="7">
    <source>
        <dbReference type="Pfam" id="PF14322"/>
    </source>
</evidence>
<proteinExistence type="inferred from homology"/>
<dbReference type="Pfam" id="PF14322">
    <property type="entry name" value="SusD-like_3"/>
    <property type="match status" value="1"/>
</dbReference>
<keyword evidence="4" id="KW-0472">Membrane</keyword>
<dbReference type="STRING" id="332977.SAMN05421740_107286"/>
<dbReference type="RefSeq" id="WP_090607299.1">
    <property type="nucleotide sequence ID" value="NZ_FNZR01000007.1"/>
</dbReference>
<evidence type="ECO:0000256" key="2">
    <source>
        <dbReference type="ARBA" id="ARBA00006275"/>
    </source>
</evidence>
<dbReference type="OrthoDB" id="993981at2"/>
<comment type="subcellular location">
    <subcellularLocation>
        <location evidence="1">Cell outer membrane</location>
    </subcellularLocation>
</comment>
<dbReference type="Proteomes" id="UP000198916">
    <property type="component" value="Unassembled WGS sequence"/>
</dbReference>
<dbReference type="Pfam" id="PF07980">
    <property type="entry name" value="SusD_RagB"/>
    <property type="match status" value="1"/>
</dbReference>
<evidence type="ECO:0000313" key="9">
    <source>
        <dbReference type="Proteomes" id="UP000198916"/>
    </source>
</evidence>
<evidence type="ECO:0000256" key="4">
    <source>
        <dbReference type="ARBA" id="ARBA00023136"/>
    </source>
</evidence>
<evidence type="ECO:0000256" key="3">
    <source>
        <dbReference type="ARBA" id="ARBA00022729"/>
    </source>
</evidence>
<dbReference type="Gene3D" id="1.25.40.390">
    <property type="match status" value="1"/>
</dbReference>
<dbReference type="CDD" id="cd08977">
    <property type="entry name" value="SusD"/>
    <property type="match status" value="1"/>
</dbReference>
<dbReference type="InterPro" id="IPR033985">
    <property type="entry name" value="SusD-like_N"/>
</dbReference>
<dbReference type="SUPFAM" id="SSF48452">
    <property type="entry name" value="TPR-like"/>
    <property type="match status" value="1"/>
</dbReference>
<feature type="domain" description="SusD-like N-terminal" evidence="7">
    <location>
        <begin position="20"/>
        <end position="225"/>
    </location>
</feature>
<evidence type="ECO:0000259" key="6">
    <source>
        <dbReference type="Pfam" id="PF07980"/>
    </source>
</evidence>
<name>A0A1H7RSU6_9SPHI</name>
<accession>A0A1H7RSU6</accession>
<reference evidence="9" key="1">
    <citation type="submission" date="2016-10" db="EMBL/GenBank/DDBJ databases">
        <authorList>
            <person name="Varghese N."/>
            <person name="Submissions S."/>
        </authorList>
    </citation>
    <scope>NUCLEOTIDE SEQUENCE [LARGE SCALE GENOMIC DNA]</scope>
    <source>
        <strain evidence="9">Jip14</strain>
    </source>
</reference>
<dbReference type="AlphaFoldDB" id="A0A1H7RSU6"/>
<dbReference type="PROSITE" id="PS51257">
    <property type="entry name" value="PROKAR_LIPOPROTEIN"/>
    <property type="match status" value="1"/>
</dbReference>
<dbReference type="EMBL" id="FNZR01000007">
    <property type="protein sequence ID" value="SEL63311.1"/>
    <property type="molecule type" value="Genomic_DNA"/>
</dbReference>
<evidence type="ECO:0000313" key="8">
    <source>
        <dbReference type="EMBL" id="SEL63311.1"/>
    </source>
</evidence>
<dbReference type="GO" id="GO:0009279">
    <property type="term" value="C:cell outer membrane"/>
    <property type="evidence" value="ECO:0007669"/>
    <property type="project" value="UniProtKB-SubCell"/>
</dbReference>